<dbReference type="EMBL" id="RPDH01000001">
    <property type="protein sequence ID" value="RPE14257.1"/>
    <property type="molecule type" value="Genomic_DNA"/>
</dbReference>
<dbReference type="InterPro" id="IPR046582">
    <property type="entry name" value="DUF6630"/>
</dbReference>
<dbReference type="OrthoDB" id="9795306at2"/>
<evidence type="ECO:0000259" key="1">
    <source>
        <dbReference type="Pfam" id="PF20335"/>
    </source>
</evidence>
<evidence type="ECO:0000313" key="2">
    <source>
        <dbReference type="EMBL" id="RPE14257.1"/>
    </source>
</evidence>
<dbReference type="Proteomes" id="UP000278351">
    <property type="component" value="Unassembled WGS sequence"/>
</dbReference>
<organism evidence="2 3">
    <name type="scientific">Chitinophaga lutea</name>
    <dbReference type="NCBI Taxonomy" id="2488634"/>
    <lineage>
        <taxon>Bacteria</taxon>
        <taxon>Pseudomonadati</taxon>
        <taxon>Bacteroidota</taxon>
        <taxon>Chitinophagia</taxon>
        <taxon>Chitinophagales</taxon>
        <taxon>Chitinophagaceae</taxon>
        <taxon>Chitinophaga</taxon>
    </lineage>
</organism>
<comment type="caution">
    <text evidence="2">The sequence shown here is derived from an EMBL/GenBank/DDBJ whole genome shotgun (WGS) entry which is preliminary data.</text>
</comment>
<dbReference type="Pfam" id="PF20335">
    <property type="entry name" value="DUF6630"/>
    <property type="match status" value="1"/>
</dbReference>
<keyword evidence="3" id="KW-1185">Reference proteome</keyword>
<name>A0A3N4QE57_9BACT</name>
<dbReference type="AlphaFoldDB" id="A0A3N4QE57"/>
<accession>A0A3N4QE57</accession>
<feature type="domain" description="DUF6630" evidence="1">
    <location>
        <begin position="24"/>
        <end position="131"/>
    </location>
</feature>
<proteinExistence type="predicted"/>
<reference evidence="2 3" key="1">
    <citation type="submission" date="2018-11" db="EMBL/GenBank/DDBJ databases">
        <title>Chitinophaga lutea sp.nov., isolate from arsenic contaminated soil.</title>
        <authorList>
            <person name="Zong Y."/>
        </authorList>
    </citation>
    <scope>NUCLEOTIDE SEQUENCE [LARGE SCALE GENOMIC DNA]</scope>
    <source>
        <strain evidence="2 3">ZY74</strain>
    </source>
</reference>
<sequence length="199" mass="22595">MYKPLEKLMSPQEITALPKTASDADLLDHLLKEKIVLVVDWSGEEENSRIADFLRHRLQQFGSKAIVDAEGAYAQLEKKQPERGDAVPLLLQYFQKGLKKEGFVICQLDRQNDAYYILLAPDKVAKELKKAKDAYWNVAPFGQKTGEVLYTINCTCGSMNVWQLRRSEPAPADDYCENCGKMLFDKDGNALLTVEKDYI</sequence>
<gene>
    <name evidence="2" type="ORF">EGT74_12365</name>
</gene>
<protein>
    <recommendedName>
        <fullName evidence="1">DUF6630 domain-containing protein</fullName>
    </recommendedName>
</protein>
<evidence type="ECO:0000313" key="3">
    <source>
        <dbReference type="Proteomes" id="UP000278351"/>
    </source>
</evidence>
<dbReference type="RefSeq" id="WP_123846769.1">
    <property type="nucleotide sequence ID" value="NZ_RPDH01000001.1"/>
</dbReference>